<evidence type="ECO:0000313" key="1">
    <source>
        <dbReference type="EMBL" id="MPM02496.1"/>
    </source>
</evidence>
<reference evidence="1" key="1">
    <citation type="submission" date="2019-08" db="EMBL/GenBank/DDBJ databases">
        <authorList>
            <person name="Kucharzyk K."/>
            <person name="Murdoch R.W."/>
            <person name="Higgins S."/>
            <person name="Loffler F."/>
        </authorList>
    </citation>
    <scope>NUCLEOTIDE SEQUENCE</scope>
</reference>
<sequence>MNIKVVVIRIQTFEVIINQNMSIENNKPEKVPAAYIRSSEK</sequence>
<proteinExistence type="predicted"/>
<organism evidence="1">
    <name type="scientific">bioreactor metagenome</name>
    <dbReference type="NCBI Taxonomy" id="1076179"/>
    <lineage>
        <taxon>unclassified sequences</taxon>
        <taxon>metagenomes</taxon>
        <taxon>ecological metagenomes</taxon>
    </lineage>
</organism>
<comment type="caution">
    <text evidence="1">The sequence shown here is derived from an EMBL/GenBank/DDBJ whole genome shotgun (WGS) entry which is preliminary data.</text>
</comment>
<dbReference type="EMBL" id="VSSQ01000873">
    <property type="protein sequence ID" value="MPM02496.1"/>
    <property type="molecule type" value="Genomic_DNA"/>
</dbReference>
<protein>
    <submittedName>
        <fullName evidence="1">Uncharacterized protein</fullName>
    </submittedName>
</protein>
<name>A0A644WF77_9ZZZZ</name>
<accession>A0A644WF77</accession>
<dbReference type="AlphaFoldDB" id="A0A644WF77"/>
<gene>
    <name evidence="1" type="ORF">SDC9_48745</name>
</gene>